<proteinExistence type="predicted"/>
<name>A0ABP7WNL2_9GAMM</name>
<sequence length="182" mass="19843">MPVPACRVLQEHCDLLPASGTALDLACGLGGNAVLLAKSGLSCTALDISDIALIRLYDYAQEQKLSIHTELANIENDDFTLAPQCYDVIVVSYFLYRPLFSALAAALKPGGLLFYQTFVNAGVKDQAGPKNKSFYLSERELLSQFQNLDIRYYCERANDDGLNASTVAELIACKPNALKSLQ</sequence>
<keyword evidence="3" id="KW-0949">S-adenosyl-L-methionine</keyword>
<dbReference type="SUPFAM" id="SSF53335">
    <property type="entry name" value="S-adenosyl-L-methionine-dependent methyltransferases"/>
    <property type="match status" value="1"/>
</dbReference>
<protein>
    <submittedName>
        <fullName evidence="5">Methyltransferase domain-containing protein</fullName>
    </submittedName>
</protein>
<evidence type="ECO:0000259" key="4">
    <source>
        <dbReference type="Pfam" id="PF13649"/>
    </source>
</evidence>
<organism evidence="5 6">
    <name type="scientific">Zhongshania borealis</name>
    <dbReference type="NCBI Taxonomy" id="889488"/>
    <lineage>
        <taxon>Bacteria</taxon>
        <taxon>Pseudomonadati</taxon>
        <taxon>Pseudomonadota</taxon>
        <taxon>Gammaproteobacteria</taxon>
        <taxon>Cellvibrionales</taxon>
        <taxon>Spongiibacteraceae</taxon>
        <taxon>Zhongshania</taxon>
    </lineage>
</organism>
<dbReference type="GO" id="GO:0008168">
    <property type="term" value="F:methyltransferase activity"/>
    <property type="evidence" value="ECO:0007669"/>
    <property type="project" value="UniProtKB-KW"/>
</dbReference>
<evidence type="ECO:0000313" key="6">
    <source>
        <dbReference type="Proteomes" id="UP001500392"/>
    </source>
</evidence>
<keyword evidence="6" id="KW-1185">Reference proteome</keyword>
<keyword evidence="1 5" id="KW-0489">Methyltransferase</keyword>
<evidence type="ECO:0000313" key="5">
    <source>
        <dbReference type="EMBL" id="GAA4092778.1"/>
    </source>
</evidence>
<dbReference type="PANTHER" id="PTHR43464">
    <property type="entry name" value="METHYLTRANSFERASE"/>
    <property type="match status" value="1"/>
</dbReference>
<dbReference type="InterPro" id="IPR029063">
    <property type="entry name" value="SAM-dependent_MTases_sf"/>
</dbReference>
<dbReference type="GO" id="GO:0032259">
    <property type="term" value="P:methylation"/>
    <property type="evidence" value="ECO:0007669"/>
    <property type="project" value="UniProtKB-KW"/>
</dbReference>
<dbReference type="Pfam" id="PF13649">
    <property type="entry name" value="Methyltransf_25"/>
    <property type="match status" value="1"/>
</dbReference>
<dbReference type="PANTHER" id="PTHR43464:SF19">
    <property type="entry name" value="UBIQUINONE BIOSYNTHESIS O-METHYLTRANSFERASE, MITOCHONDRIAL"/>
    <property type="match status" value="1"/>
</dbReference>
<gene>
    <name evidence="5" type="ORF">GCM10022414_15490</name>
</gene>
<keyword evidence="2" id="KW-0808">Transferase</keyword>
<dbReference type="CDD" id="cd02440">
    <property type="entry name" value="AdoMet_MTases"/>
    <property type="match status" value="1"/>
</dbReference>
<evidence type="ECO:0000256" key="3">
    <source>
        <dbReference type="ARBA" id="ARBA00022691"/>
    </source>
</evidence>
<dbReference type="Proteomes" id="UP001500392">
    <property type="component" value="Unassembled WGS sequence"/>
</dbReference>
<reference evidence="6" key="1">
    <citation type="journal article" date="2019" name="Int. J. Syst. Evol. Microbiol.">
        <title>The Global Catalogue of Microorganisms (GCM) 10K type strain sequencing project: providing services to taxonomists for standard genome sequencing and annotation.</title>
        <authorList>
            <consortium name="The Broad Institute Genomics Platform"/>
            <consortium name="The Broad Institute Genome Sequencing Center for Infectious Disease"/>
            <person name="Wu L."/>
            <person name="Ma J."/>
        </authorList>
    </citation>
    <scope>NUCLEOTIDE SEQUENCE [LARGE SCALE GENOMIC DNA]</scope>
    <source>
        <strain evidence="6">JCM 17304</strain>
    </source>
</reference>
<comment type="caution">
    <text evidence="5">The sequence shown here is derived from an EMBL/GenBank/DDBJ whole genome shotgun (WGS) entry which is preliminary data.</text>
</comment>
<dbReference type="Gene3D" id="3.40.50.150">
    <property type="entry name" value="Vaccinia Virus protein VP39"/>
    <property type="match status" value="1"/>
</dbReference>
<feature type="domain" description="Methyltransferase" evidence="4">
    <location>
        <begin position="23"/>
        <end position="111"/>
    </location>
</feature>
<dbReference type="InterPro" id="IPR041698">
    <property type="entry name" value="Methyltransf_25"/>
</dbReference>
<evidence type="ECO:0000256" key="2">
    <source>
        <dbReference type="ARBA" id="ARBA00022679"/>
    </source>
</evidence>
<dbReference type="EMBL" id="BAABDM010000002">
    <property type="protein sequence ID" value="GAA4092778.1"/>
    <property type="molecule type" value="Genomic_DNA"/>
</dbReference>
<accession>A0ABP7WNL2</accession>
<evidence type="ECO:0000256" key="1">
    <source>
        <dbReference type="ARBA" id="ARBA00022603"/>
    </source>
</evidence>